<feature type="region of interest" description="Disordered" evidence="1">
    <location>
        <begin position="1"/>
        <end position="23"/>
    </location>
</feature>
<reference evidence="2" key="2">
    <citation type="submission" date="2020-07" db="EMBL/GenBank/DDBJ databases">
        <authorList>
            <person name="Vera ALvarez R."/>
            <person name="Arias-Moreno D.M."/>
            <person name="Jimenez-Jacinto V."/>
            <person name="Jimenez-Bremont J.F."/>
            <person name="Swaminathan K."/>
            <person name="Moose S.P."/>
            <person name="Guerrero-Gonzalez M.L."/>
            <person name="Marino-Ramirez L."/>
            <person name="Landsman D."/>
            <person name="Rodriguez-Kessler M."/>
            <person name="Delgado-Sanchez P."/>
        </authorList>
    </citation>
    <scope>NUCLEOTIDE SEQUENCE</scope>
    <source>
        <tissue evidence="2">Cladode</tissue>
    </source>
</reference>
<feature type="compositionally biased region" description="Basic and acidic residues" evidence="1">
    <location>
        <begin position="412"/>
        <end position="426"/>
    </location>
</feature>
<dbReference type="InterPro" id="IPR039615">
    <property type="entry name" value="PKS"/>
</dbReference>
<feature type="region of interest" description="Disordered" evidence="1">
    <location>
        <begin position="468"/>
        <end position="496"/>
    </location>
</feature>
<feature type="region of interest" description="Disordered" evidence="1">
    <location>
        <begin position="375"/>
        <end position="439"/>
    </location>
</feature>
<feature type="compositionally biased region" description="Basic and acidic residues" evidence="1">
    <location>
        <begin position="55"/>
        <end position="70"/>
    </location>
</feature>
<feature type="region of interest" description="Disordered" evidence="1">
    <location>
        <begin position="49"/>
        <end position="121"/>
    </location>
</feature>
<evidence type="ECO:0000313" key="2">
    <source>
        <dbReference type="EMBL" id="MBA4640645.1"/>
    </source>
</evidence>
<feature type="region of interest" description="Disordered" evidence="1">
    <location>
        <begin position="286"/>
        <end position="309"/>
    </location>
</feature>
<dbReference type="AlphaFoldDB" id="A0A7C9DIN3"/>
<feature type="compositionally biased region" description="Basic residues" evidence="1">
    <location>
        <begin position="427"/>
        <end position="439"/>
    </location>
</feature>
<accession>A0A7C9DIN3</accession>
<dbReference type="EMBL" id="GISG01120026">
    <property type="protein sequence ID" value="MBA4640645.1"/>
    <property type="molecule type" value="Transcribed_RNA"/>
</dbReference>
<dbReference type="PANTHER" id="PTHR33781">
    <property type="entry name" value="PROTEIN PHYTOCHROME KINASE SUBSTRATE 1-RELATED"/>
    <property type="match status" value="1"/>
</dbReference>
<name>A0A7C9DIN3_OPUST</name>
<dbReference type="GO" id="GO:0009638">
    <property type="term" value="P:phototropism"/>
    <property type="evidence" value="ECO:0007669"/>
    <property type="project" value="InterPro"/>
</dbReference>
<dbReference type="PANTHER" id="PTHR33781:SF4">
    <property type="entry name" value="PROTEIN PHYTOCHROME KINASE SUBSTRATE 1"/>
    <property type="match status" value="1"/>
</dbReference>
<organism evidence="2">
    <name type="scientific">Opuntia streptacantha</name>
    <name type="common">Prickly pear cactus</name>
    <name type="synonym">Opuntia cardona</name>
    <dbReference type="NCBI Taxonomy" id="393608"/>
    <lineage>
        <taxon>Eukaryota</taxon>
        <taxon>Viridiplantae</taxon>
        <taxon>Streptophyta</taxon>
        <taxon>Embryophyta</taxon>
        <taxon>Tracheophyta</taxon>
        <taxon>Spermatophyta</taxon>
        <taxon>Magnoliopsida</taxon>
        <taxon>eudicotyledons</taxon>
        <taxon>Gunneridae</taxon>
        <taxon>Pentapetalae</taxon>
        <taxon>Caryophyllales</taxon>
        <taxon>Cactineae</taxon>
        <taxon>Cactaceae</taxon>
        <taxon>Opuntioideae</taxon>
        <taxon>Opuntia</taxon>
    </lineage>
</organism>
<protein>
    <submittedName>
        <fullName evidence="2">Uncharacterized protein</fullName>
    </submittedName>
</protein>
<evidence type="ECO:0000256" key="1">
    <source>
        <dbReference type="SAM" id="MobiDB-lite"/>
    </source>
</evidence>
<feature type="compositionally biased region" description="Low complexity" evidence="1">
    <location>
        <begin position="103"/>
        <end position="117"/>
    </location>
</feature>
<proteinExistence type="predicted"/>
<sequence>MASIISSASNTSLPPSWPSESNGTATLRDVSFSSYLNSSEEAYIRTLVQSSQSHRISESNHDPMRKKRDDGEIDVFGAEKYFNGGIEEQNSRSANPSSRKYQHQQQHQQQHQHQSQQHLKDHNLHSGLKVQHPRTPSSHSQSSWNSQTALLRRVQRNPSKGNSNGNNNSDIIGTQGKRSFLPCYCCDNRSIDIEEKADRTMQSTKIELHTDPKFTFQVPEAPLSRGLITTVQKIQLADDNGNEGRKSLEVFGSSELDVDGIGSKIFSLERRLSMLSWDAIPRATDEELIKNPSSSGPPSESYRDDTGSDASSDLFEIECLSCTANPVVVGVGPRPPSPDNCPIPTTCYAPSEASIEWSVVTASAADFSVISDSEDQRSTLTASFAQPPKRASATPKPRPGILPGCKSQKAVRVAEEVHRPLPDTNRKGNKLKSERKRMQMNKYSENKGLTSISMSRFQAEAKVMGVFGGQKKQRQDVMPSPRWSHSSHASDLLHIQ</sequence>
<reference evidence="2" key="1">
    <citation type="journal article" date="2013" name="J. Plant Res.">
        <title>Effect of fungi and light on seed germination of three Opuntia species from semiarid lands of central Mexico.</title>
        <authorList>
            <person name="Delgado-Sanchez P."/>
            <person name="Jimenez-Bremont J.F."/>
            <person name="Guerrero-Gonzalez Mde L."/>
            <person name="Flores J."/>
        </authorList>
    </citation>
    <scope>NUCLEOTIDE SEQUENCE</scope>
    <source>
        <tissue evidence="2">Cladode</tissue>
    </source>
</reference>